<dbReference type="EMBL" id="JAQQAF010000004">
    <property type="protein sequence ID" value="KAJ8490682.1"/>
    <property type="molecule type" value="Genomic_DNA"/>
</dbReference>
<dbReference type="Proteomes" id="UP001222027">
    <property type="component" value="Unassembled WGS sequence"/>
</dbReference>
<dbReference type="InterPro" id="IPR011989">
    <property type="entry name" value="ARM-like"/>
</dbReference>
<evidence type="ECO:0000313" key="7">
    <source>
        <dbReference type="EMBL" id="KAJ8490682.1"/>
    </source>
</evidence>
<dbReference type="InterPro" id="IPR003613">
    <property type="entry name" value="Ubox_domain"/>
</dbReference>
<dbReference type="InterPro" id="IPR045185">
    <property type="entry name" value="PUB22/23/24-like"/>
</dbReference>
<reference evidence="7 8" key="1">
    <citation type="submission" date="2022-12" db="EMBL/GenBank/DDBJ databases">
        <title>Chromosome-scale assembly of the Ensete ventricosum genome.</title>
        <authorList>
            <person name="Dussert Y."/>
            <person name="Stocks J."/>
            <person name="Wendawek A."/>
            <person name="Woldeyes F."/>
            <person name="Nichols R.A."/>
            <person name="Borrell J.S."/>
        </authorList>
    </citation>
    <scope>NUCLEOTIDE SEQUENCE [LARGE SCALE GENOMIC DNA]</scope>
    <source>
        <strain evidence="8">cv. Maze</strain>
        <tissue evidence="7">Seeds</tissue>
    </source>
</reference>
<dbReference type="SMART" id="SM00504">
    <property type="entry name" value="Ubox"/>
    <property type="match status" value="1"/>
</dbReference>
<dbReference type="GO" id="GO:0016567">
    <property type="term" value="P:protein ubiquitination"/>
    <property type="evidence" value="ECO:0007669"/>
    <property type="project" value="UniProtKB-UniRule"/>
</dbReference>
<dbReference type="PROSITE" id="PS51698">
    <property type="entry name" value="U_BOX"/>
    <property type="match status" value="1"/>
</dbReference>
<gene>
    <name evidence="7" type="ORF">OPV22_012403</name>
</gene>
<evidence type="ECO:0000259" key="6">
    <source>
        <dbReference type="PROSITE" id="PS51698"/>
    </source>
</evidence>
<dbReference type="Gene3D" id="3.30.40.10">
    <property type="entry name" value="Zinc/RING finger domain, C3HC4 (zinc finger)"/>
    <property type="match status" value="1"/>
</dbReference>
<dbReference type="InterPro" id="IPR016024">
    <property type="entry name" value="ARM-type_fold"/>
</dbReference>
<accession>A0AAV8R330</accession>
<evidence type="ECO:0000256" key="3">
    <source>
        <dbReference type="ARBA" id="ARBA00022679"/>
    </source>
</evidence>
<dbReference type="Pfam" id="PF04564">
    <property type="entry name" value="U-box"/>
    <property type="match status" value="1"/>
</dbReference>
<dbReference type="AlphaFoldDB" id="A0AAV8R330"/>
<name>A0AAV8R330_ENSVE</name>
<dbReference type="Pfam" id="PF25598">
    <property type="entry name" value="ARM_PUB"/>
    <property type="match status" value="1"/>
</dbReference>
<dbReference type="InterPro" id="IPR013083">
    <property type="entry name" value="Znf_RING/FYVE/PHD"/>
</dbReference>
<evidence type="ECO:0000256" key="1">
    <source>
        <dbReference type="ARBA" id="ARBA00000900"/>
    </source>
</evidence>
<evidence type="ECO:0000256" key="5">
    <source>
        <dbReference type="RuleBase" id="RU369093"/>
    </source>
</evidence>
<comment type="caution">
    <text evidence="7">The sequence shown here is derived from an EMBL/GenBank/DDBJ whole genome shotgun (WGS) entry which is preliminary data.</text>
</comment>
<dbReference type="CDD" id="cd16664">
    <property type="entry name" value="RING-Ubox_PUB"/>
    <property type="match status" value="1"/>
</dbReference>
<dbReference type="Gene3D" id="1.25.10.10">
    <property type="entry name" value="Leucine-rich Repeat Variant"/>
    <property type="match status" value="2"/>
</dbReference>
<evidence type="ECO:0000313" key="8">
    <source>
        <dbReference type="Proteomes" id="UP001222027"/>
    </source>
</evidence>
<evidence type="ECO:0000256" key="2">
    <source>
        <dbReference type="ARBA" id="ARBA00004906"/>
    </source>
</evidence>
<comment type="catalytic activity">
    <reaction evidence="1 5">
        <text>S-ubiquitinyl-[E2 ubiquitin-conjugating enzyme]-L-cysteine + [acceptor protein]-L-lysine = [E2 ubiquitin-conjugating enzyme]-L-cysteine + N(6)-ubiquitinyl-[acceptor protein]-L-lysine.</text>
        <dbReference type="EC" id="2.3.2.27"/>
    </reaction>
</comment>
<comment type="function">
    <text evidence="5">Functions as an E3 ubiquitin ligase.</text>
</comment>
<comment type="pathway">
    <text evidence="2 5">Protein modification; protein ubiquitination.</text>
</comment>
<sequence length="416" mass="45651">MEGVEIPSYFLCPVSLQLMKDPVTLSTGITYDRDSIERWIFAARKSTCPVTQQTLPDCELTPNHTLRRLIQAWCTANASDVGVERFPTPKAPVDKAQIEMLLGDAMLPQSQLGSLRKLRALVSESERNKRRVEAATGAVDLLASIVDRNSSGEDVDDDGLESTSAACDEALHILCSLQISEEGLRDLVAKSSGMVKSLTTILRRSNYNSRAHATLLLKQILRVISQDQLINLSDQLFQEIVSVIHDRISHQATKAALHALVDACPWGWNRVKAANAGAVHVLVELLLDEPDRRVCELVLVAMDRLCGCAEGRAELVGHAAGIPVVSKKILRVSQVASERAVRVLHSVAMHSATPLLLQEMMQVGVVSKLCLVLQLDCKVKTKDMASAILRLHSRVWKTSPCLSPQFQVSYPSPYIG</sequence>
<organism evidence="7 8">
    <name type="scientific">Ensete ventricosum</name>
    <name type="common">Abyssinian banana</name>
    <name type="synonym">Musa ensete</name>
    <dbReference type="NCBI Taxonomy" id="4639"/>
    <lineage>
        <taxon>Eukaryota</taxon>
        <taxon>Viridiplantae</taxon>
        <taxon>Streptophyta</taxon>
        <taxon>Embryophyta</taxon>
        <taxon>Tracheophyta</taxon>
        <taxon>Spermatophyta</taxon>
        <taxon>Magnoliopsida</taxon>
        <taxon>Liliopsida</taxon>
        <taxon>Zingiberales</taxon>
        <taxon>Musaceae</taxon>
        <taxon>Ensete</taxon>
    </lineage>
</organism>
<dbReference type="PANTHER" id="PTHR22849">
    <property type="entry name" value="WDSAM1 PROTEIN"/>
    <property type="match status" value="1"/>
</dbReference>
<dbReference type="FunFam" id="3.30.40.10:FF:000437">
    <property type="entry name" value="RING-type E3 ubiquitin transferase"/>
    <property type="match status" value="1"/>
</dbReference>
<feature type="domain" description="U-box" evidence="6">
    <location>
        <begin position="5"/>
        <end position="80"/>
    </location>
</feature>
<dbReference type="EC" id="2.3.2.27" evidence="5"/>
<dbReference type="GO" id="GO:0006952">
    <property type="term" value="P:defense response"/>
    <property type="evidence" value="ECO:0007669"/>
    <property type="project" value="UniProtKB-ARBA"/>
</dbReference>
<dbReference type="InterPro" id="IPR045210">
    <property type="entry name" value="RING-Ubox_PUB"/>
</dbReference>
<protein>
    <recommendedName>
        <fullName evidence="5 6">U-box domain-containing protein</fullName>
        <ecNumber evidence="5">2.3.2.27</ecNumber>
    </recommendedName>
    <alternativeName>
        <fullName evidence="5">RING-type E3 ubiquitin transferase PUB</fullName>
    </alternativeName>
</protein>
<proteinExistence type="predicted"/>
<dbReference type="SUPFAM" id="SSF48371">
    <property type="entry name" value="ARM repeat"/>
    <property type="match status" value="1"/>
</dbReference>
<dbReference type="PANTHER" id="PTHR22849:SF132">
    <property type="entry name" value="E3 UBIQUITIN-PROTEIN LIGASE PUB23"/>
    <property type="match status" value="1"/>
</dbReference>
<dbReference type="SUPFAM" id="SSF57850">
    <property type="entry name" value="RING/U-box"/>
    <property type="match status" value="1"/>
</dbReference>
<keyword evidence="3 5" id="KW-0808">Transferase</keyword>
<evidence type="ECO:0000256" key="4">
    <source>
        <dbReference type="ARBA" id="ARBA00022786"/>
    </source>
</evidence>
<keyword evidence="8" id="KW-1185">Reference proteome</keyword>
<keyword evidence="4 5" id="KW-0833">Ubl conjugation pathway</keyword>
<dbReference type="GO" id="GO:0061630">
    <property type="term" value="F:ubiquitin protein ligase activity"/>
    <property type="evidence" value="ECO:0007669"/>
    <property type="project" value="UniProtKB-UniRule"/>
</dbReference>
<dbReference type="InterPro" id="IPR058678">
    <property type="entry name" value="ARM_PUB"/>
</dbReference>